<dbReference type="InterPro" id="IPR038071">
    <property type="entry name" value="UROD/MetE-like_sf"/>
</dbReference>
<dbReference type="OrthoDB" id="9780425at2"/>
<dbReference type="SUPFAM" id="SSF51726">
    <property type="entry name" value="UROD/MetE-like"/>
    <property type="match status" value="1"/>
</dbReference>
<evidence type="ECO:0000313" key="2">
    <source>
        <dbReference type="EMBL" id="SHO47918.1"/>
    </source>
</evidence>
<gene>
    <name evidence="2" type="ORF">SAMN02745220_02046</name>
</gene>
<dbReference type="InterPro" id="IPR052024">
    <property type="entry name" value="Methanogen_methyltrans"/>
</dbReference>
<protein>
    <submittedName>
        <fullName evidence="2">Uroporphyrinogen decarboxylase</fullName>
    </submittedName>
</protein>
<accession>A0A1M7Y5U7</accession>
<reference evidence="2 3" key="1">
    <citation type="submission" date="2016-12" db="EMBL/GenBank/DDBJ databases">
        <authorList>
            <person name="Song W.-J."/>
            <person name="Kurnit D.M."/>
        </authorList>
    </citation>
    <scope>NUCLEOTIDE SEQUENCE [LARGE SCALE GENOMIC DNA]</scope>
    <source>
        <strain evidence="2 3">DSM 18488</strain>
    </source>
</reference>
<dbReference type="RefSeq" id="WP_073613342.1">
    <property type="nucleotide sequence ID" value="NZ_FRFE01000008.1"/>
</dbReference>
<organism evidence="2 3">
    <name type="scientific">Desulfopila aestuarii DSM 18488</name>
    <dbReference type="NCBI Taxonomy" id="1121416"/>
    <lineage>
        <taxon>Bacteria</taxon>
        <taxon>Pseudomonadati</taxon>
        <taxon>Thermodesulfobacteriota</taxon>
        <taxon>Desulfobulbia</taxon>
        <taxon>Desulfobulbales</taxon>
        <taxon>Desulfocapsaceae</taxon>
        <taxon>Desulfopila</taxon>
    </lineage>
</organism>
<dbReference type="STRING" id="1121416.SAMN02745220_02046"/>
<dbReference type="AlphaFoldDB" id="A0A1M7Y5U7"/>
<dbReference type="Gene3D" id="3.20.20.210">
    <property type="match status" value="1"/>
</dbReference>
<dbReference type="EMBL" id="FRFE01000008">
    <property type="protein sequence ID" value="SHO47918.1"/>
    <property type="molecule type" value="Genomic_DNA"/>
</dbReference>
<dbReference type="PANTHER" id="PTHR47099">
    <property type="entry name" value="METHYLCOBAMIDE:COM METHYLTRANSFERASE MTBA"/>
    <property type="match status" value="1"/>
</dbReference>
<feature type="domain" description="Uroporphyrinogen decarboxylase (URO-D)" evidence="1">
    <location>
        <begin position="3"/>
        <end position="335"/>
    </location>
</feature>
<sequence>MNSKERVLLALRQQPQQQRPFTLTLSLYGARLTGCPLTEYYRQPYRYVEGQEAVMALCAPDILFAPFALSLEAEAFGSELIFLPNNPPNVKKPAFRSADEFIEQQAPDIDNHPSLCYFRESTRLLSGKYDGSTPICTLLTAPVDLPAIILGIDQWLETLLFAPDKAAHIMEKTTSHFAAMANALLADGASFIGVPTMFTNPRILYPHLIKEIILPALARSFSMVEGPIVFHHGGNPMASGLSEYASLPHVAGFALDHRDSLTEARAHLGPERLILGNLNGITLARVKSETIMKKVHEILEDRKEDPCFIFATANADIPFATPPELLQAIALAIRNFNTTI</sequence>
<evidence type="ECO:0000259" key="1">
    <source>
        <dbReference type="Pfam" id="PF01208"/>
    </source>
</evidence>
<dbReference type="Pfam" id="PF01208">
    <property type="entry name" value="URO-D"/>
    <property type="match status" value="1"/>
</dbReference>
<dbReference type="Proteomes" id="UP000184603">
    <property type="component" value="Unassembled WGS sequence"/>
</dbReference>
<keyword evidence="3" id="KW-1185">Reference proteome</keyword>
<dbReference type="CDD" id="cd03465">
    <property type="entry name" value="URO-D_like"/>
    <property type="match status" value="1"/>
</dbReference>
<dbReference type="GO" id="GO:0004853">
    <property type="term" value="F:uroporphyrinogen decarboxylase activity"/>
    <property type="evidence" value="ECO:0007669"/>
    <property type="project" value="InterPro"/>
</dbReference>
<dbReference type="PANTHER" id="PTHR47099:SF1">
    <property type="entry name" value="METHYLCOBAMIDE:COM METHYLTRANSFERASE MTBA"/>
    <property type="match status" value="1"/>
</dbReference>
<dbReference type="GO" id="GO:0006779">
    <property type="term" value="P:porphyrin-containing compound biosynthetic process"/>
    <property type="evidence" value="ECO:0007669"/>
    <property type="project" value="InterPro"/>
</dbReference>
<name>A0A1M7Y5U7_9BACT</name>
<proteinExistence type="predicted"/>
<evidence type="ECO:0000313" key="3">
    <source>
        <dbReference type="Proteomes" id="UP000184603"/>
    </source>
</evidence>
<dbReference type="InterPro" id="IPR000257">
    <property type="entry name" value="Uroporphyrinogen_deCOase"/>
</dbReference>